<gene>
    <name evidence="2" type="ORF">Ctaglu_40440</name>
</gene>
<keyword evidence="1" id="KW-1133">Transmembrane helix</keyword>
<feature type="transmembrane region" description="Helical" evidence="1">
    <location>
        <begin position="227"/>
        <end position="244"/>
    </location>
</feature>
<dbReference type="Proteomes" id="UP000287872">
    <property type="component" value="Unassembled WGS sequence"/>
</dbReference>
<dbReference type="RefSeq" id="WP_207669508.1">
    <property type="nucleotide sequence ID" value="NZ_BHYK01000033.1"/>
</dbReference>
<sequence>MYQDILVRKKLKLNLFELLFIIYSFFQMFLFTWLWNKNFYQYIFMVYIIYFIIVVVDSKKKHNSKVRIIGVIFVLVNITVIYLNISENGISAHLLKNVFNVFSNIFIIIFFGFIIKNKREALERLIIKNLSVVLNLYFFINVPIIIKQIGNTGFMMRFTDGNPLYFDQITGLIGVNGTHRMTFYWVALTLINIYIYQKYKKKFILWMTISEIIFMVIISSYCDNTAFYYFFPIIILQFFIKEFLKINIRGFVKFISIIVVVTICGVYIYNNNEQVNEFYNSRIKEKYEQYSGKSGEQEDEERVILFKYALDYGNGYKLGSGIGSATYGDIMLPPHFGMNEISIITYQGGLIYLLSIILLYSYYSIRLLYFSNKIKLIRFFAYLIMVINYTVMSIYTQVFSTFEMIFMLAIILSIFNFKYTEKIEDKHENLDKYDSLLNIE</sequence>
<evidence type="ECO:0000313" key="3">
    <source>
        <dbReference type="Proteomes" id="UP000287872"/>
    </source>
</evidence>
<name>A0A401USE5_9CLOT</name>
<dbReference type="AlphaFoldDB" id="A0A401USE5"/>
<feature type="transmembrane region" description="Helical" evidence="1">
    <location>
        <begin position="398"/>
        <end position="417"/>
    </location>
</feature>
<feature type="transmembrane region" description="Helical" evidence="1">
    <location>
        <begin position="251"/>
        <end position="269"/>
    </location>
</feature>
<organism evidence="2 3">
    <name type="scientific">Clostridium tagluense</name>
    <dbReference type="NCBI Taxonomy" id="360422"/>
    <lineage>
        <taxon>Bacteria</taxon>
        <taxon>Bacillati</taxon>
        <taxon>Bacillota</taxon>
        <taxon>Clostridia</taxon>
        <taxon>Eubacteriales</taxon>
        <taxon>Clostridiaceae</taxon>
        <taxon>Clostridium</taxon>
    </lineage>
</organism>
<keyword evidence="1" id="KW-0472">Membrane</keyword>
<feature type="transmembrane region" description="Helical" evidence="1">
    <location>
        <begin position="181"/>
        <end position="196"/>
    </location>
</feature>
<feature type="transmembrane region" description="Helical" evidence="1">
    <location>
        <begin position="375"/>
        <end position="392"/>
    </location>
</feature>
<feature type="transmembrane region" description="Helical" evidence="1">
    <location>
        <begin position="203"/>
        <end position="221"/>
    </location>
</feature>
<accession>A0A401USE5</accession>
<reference evidence="2 3" key="1">
    <citation type="submission" date="2018-11" db="EMBL/GenBank/DDBJ databases">
        <title>Genome sequencing and assembly of Clostridium tagluense strain A121.</title>
        <authorList>
            <person name="Murakami T."/>
            <person name="Segawa T."/>
            <person name="Shcherbakova V.A."/>
            <person name="Mori H."/>
            <person name="Yoshimura Y."/>
        </authorList>
    </citation>
    <scope>NUCLEOTIDE SEQUENCE [LARGE SCALE GENOMIC DNA]</scope>
    <source>
        <strain evidence="2 3">A121</strain>
    </source>
</reference>
<feature type="transmembrane region" description="Helical" evidence="1">
    <location>
        <begin position="68"/>
        <end position="85"/>
    </location>
</feature>
<feature type="transmembrane region" description="Helical" evidence="1">
    <location>
        <begin position="12"/>
        <end position="33"/>
    </location>
</feature>
<feature type="transmembrane region" description="Helical" evidence="1">
    <location>
        <begin position="39"/>
        <end position="56"/>
    </location>
</feature>
<evidence type="ECO:0000256" key="1">
    <source>
        <dbReference type="SAM" id="Phobius"/>
    </source>
</evidence>
<evidence type="ECO:0000313" key="2">
    <source>
        <dbReference type="EMBL" id="GCD12421.1"/>
    </source>
</evidence>
<keyword evidence="3" id="KW-1185">Reference proteome</keyword>
<dbReference type="EMBL" id="BHYK01000033">
    <property type="protein sequence ID" value="GCD12421.1"/>
    <property type="molecule type" value="Genomic_DNA"/>
</dbReference>
<comment type="caution">
    <text evidence="2">The sequence shown here is derived from an EMBL/GenBank/DDBJ whole genome shotgun (WGS) entry which is preliminary data.</text>
</comment>
<keyword evidence="1" id="KW-0812">Transmembrane</keyword>
<feature type="transmembrane region" description="Helical" evidence="1">
    <location>
        <begin position="341"/>
        <end position="363"/>
    </location>
</feature>
<feature type="transmembrane region" description="Helical" evidence="1">
    <location>
        <begin position="97"/>
        <end position="115"/>
    </location>
</feature>
<proteinExistence type="predicted"/>
<protein>
    <submittedName>
        <fullName evidence="2">Uncharacterized protein</fullName>
    </submittedName>
</protein>